<dbReference type="InterPro" id="IPR010985">
    <property type="entry name" value="Ribbon_hlx_hlx"/>
</dbReference>
<evidence type="ECO:0000313" key="3">
    <source>
        <dbReference type="Proteomes" id="UP000053176"/>
    </source>
</evidence>
<dbReference type="SUPFAM" id="SSF47598">
    <property type="entry name" value="Ribbon-helix-helix"/>
    <property type="match status" value="1"/>
</dbReference>
<sequence>MRRGREDRAVSKRGFASRPTGPERWIKAPDAPLRRADTAAFTARLTVDITPELRGRIKIVAFRRGITVADMLRDLFAREFPADPGDPS</sequence>
<proteinExistence type="predicted"/>
<protein>
    <recommendedName>
        <fullName evidence="4">Plasmid segregation centromere-binding protein ParG</fullName>
    </recommendedName>
</protein>
<dbReference type="Proteomes" id="UP000053176">
    <property type="component" value="Unassembled WGS sequence"/>
</dbReference>
<dbReference type="GO" id="GO:0006355">
    <property type="term" value="P:regulation of DNA-templated transcription"/>
    <property type="evidence" value="ECO:0007669"/>
    <property type="project" value="InterPro"/>
</dbReference>
<dbReference type="EMBL" id="LPWA01000135">
    <property type="protein sequence ID" value="KUM24449.1"/>
    <property type="molecule type" value="Genomic_DNA"/>
</dbReference>
<organism evidence="2 3">
    <name type="scientific">Rhizobium loti</name>
    <name type="common">Mesorhizobium loti</name>
    <dbReference type="NCBI Taxonomy" id="381"/>
    <lineage>
        <taxon>Bacteria</taxon>
        <taxon>Pseudomonadati</taxon>
        <taxon>Pseudomonadota</taxon>
        <taxon>Alphaproteobacteria</taxon>
        <taxon>Hyphomicrobiales</taxon>
        <taxon>Phyllobacteriaceae</taxon>
        <taxon>Mesorhizobium</taxon>
    </lineage>
</organism>
<evidence type="ECO:0008006" key="4">
    <source>
        <dbReference type="Google" id="ProtNLM"/>
    </source>
</evidence>
<dbReference type="AlphaFoldDB" id="A0A101KPM6"/>
<name>A0A101KPM6_RHILI</name>
<feature type="region of interest" description="Disordered" evidence="1">
    <location>
        <begin position="1"/>
        <end position="26"/>
    </location>
</feature>
<evidence type="ECO:0000256" key="1">
    <source>
        <dbReference type="SAM" id="MobiDB-lite"/>
    </source>
</evidence>
<reference evidence="2 3" key="1">
    <citation type="submission" date="2015-12" db="EMBL/GenBank/DDBJ databases">
        <title>Draft genome sequence of Mesorhizobium sp. UFLA 01-765, a multitolerant efficient symbiont and plant-growth promoting strain isolated from Zn-mining soil using Leucaena leucocephala as a trap plant.</title>
        <authorList>
            <person name="Rangel W.M."/>
            <person name="Thijs S."/>
            <person name="Longatti S.M."/>
            <person name="Moreira F.M."/>
            <person name="Weyens N."/>
            <person name="Vangronsveld J."/>
            <person name="Van Hamme J.D."/>
            <person name="Bottos E.M."/>
            <person name="Rineau F."/>
        </authorList>
    </citation>
    <scope>NUCLEOTIDE SEQUENCE [LARGE SCALE GENOMIC DNA]</scope>
    <source>
        <strain evidence="2 3">UFLA 01-765</strain>
    </source>
</reference>
<comment type="caution">
    <text evidence="2">The sequence shown here is derived from an EMBL/GenBank/DDBJ whole genome shotgun (WGS) entry which is preliminary data.</text>
</comment>
<gene>
    <name evidence="2" type="ORF">AU467_30100</name>
</gene>
<evidence type="ECO:0000313" key="2">
    <source>
        <dbReference type="EMBL" id="KUM24449.1"/>
    </source>
</evidence>
<accession>A0A101KPM6</accession>
<feature type="compositionally biased region" description="Basic and acidic residues" evidence="1">
    <location>
        <begin position="1"/>
        <end position="10"/>
    </location>
</feature>
<dbReference type="OrthoDB" id="7508186at2"/>